<accession>A0A840VCR9</accession>
<dbReference type="CDD" id="cd04184">
    <property type="entry name" value="GT2_RfbC_Mx_like"/>
    <property type="match status" value="1"/>
</dbReference>
<dbReference type="RefSeq" id="WP_183266631.1">
    <property type="nucleotide sequence ID" value="NZ_JACHFJ010000008.1"/>
</dbReference>
<keyword evidence="3" id="KW-1185">Reference proteome</keyword>
<gene>
    <name evidence="2" type="ORF">HNP71_001887</name>
</gene>
<evidence type="ECO:0000259" key="1">
    <source>
        <dbReference type="Pfam" id="PF00535"/>
    </source>
</evidence>
<feature type="domain" description="Glycosyltransferase 2-like" evidence="1">
    <location>
        <begin position="564"/>
        <end position="743"/>
    </location>
</feature>
<dbReference type="GO" id="GO:0016740">
    <property type="term" value="F:transferase activity"/>
    <property type="evidence" value="ECO:0007669"/>
    <property type="project" value="UniProtKB-KW"/>
</dbReference>
<comment type="caution">
    <text evidence="2">The sequence shown here is derived from an EMBL/GenBank/DDBJ whole genome shotgun (WGS) entry which is preliminary data.</text>
</comment>
<protein>
    <submittedName>
        <fullName evidence="2">GT2 family glycosyltransferase</fullName>
    </submittedName>
</protein>
<reference evidence="2 3" key="1">
    <citation type="submission" date="2020-08" db="EMBL/GenBank/DDBJ databases">
        <title>Genomic Encyclopedia of Type Strains, Phase IV (KMG-IV): sequencing the most valuable type-strain genomes for metagenomic binning, comparative biology and taxonomic classification.</title>
        <authorList>
            <person name="Goeker M."/>
        </authorList>
    </citation>
    <scope>NUCLEOTIDE SEQUENCE [LARGE SCALE GENOMIC DNA]</scope>
    <source>
        <strain evidence="2 3">DSM 27026</strain>
    </source>
</reference>
<dbReference type="PANTHER" id="PTHR43179:SF7">
    <property type="entry name" value="RHAMNOSYLTRANSFERASE WBBL"/>
    <property type="match status" value="1"/>
</dbReference>
<organism evidence="2 3">
    <name type="scientific">Acidocella aromatica</name>
    <dbReference type="NCBI Taxonomy" id="1303579"/>
    <lineage>
        <taxon>Bacteria</taxon>
        <taxon>Pseudomonadati</taxon>
        <taxon>Pseudomonadota</taxon>
        <taxon>Alphaproteobacteria</taxon>
        <taxon>Acetobacterales</taxon>
        <taxon>Acidocellaceae</taxon>
        <taxon>Acidocella</taxon>
    </lineage>
</organism>
<dbReference type="InterPro" id="IPR029044">
    <property type="entry name" value="Nucleotide-diphossugar_trans"/>
</dbReference>
<dbReference type="CDD" id="cd04186">
    <property type="entry name" value="GT_2_like_c"/>
    <property type="match status" value="1"/>
</dbReference>
<dbReference type="Gene3D" id="3.90.550.10">
    <property type="entry name" value="Spore Coat Polysaccharide Biosynthesis Protein SpsA, Chain A"/>
    <property type="match status" value="2"/>
</dbReference>
<dbReference type="Pfam" id="PF00535">
    <property type="entry name" value="Glycos_transf_2"/>
    <property type="match status" value="2"/>
</dbReference>
<proteinExistence type="predicted"/>
<sequence length="842" mass="93260">MTTKKSVSRKNSVAAERKLLGFIDRIEEAGVGGWAVDFDAPAESLRLRVLIDGVIADMVVCDLHRDDARLVTQVNSRIGFYYVIPERYHDGLRHVMTFAALDGADVPLSSRNGAMTALNFCLAKPTRVDATVDGLAGGLLQGWALRVDERAGTKLGGVRILVTDGGQPIAEVTADQFRGDVATATGGDAACGFSFYLPEELRRPRMRLQFFAMPEHAELRGSPLEIEFPAAPSREQITALIARTDELFTFAFRLKQDLQAALPRERYMLDDYRRWAAASLPLAAARAEARYGGVPQTLPLVSVVCPVYRPGIADFLAAVDSVRRQTYENWELLLVDDASSQPELTAAMKALAKADKRIRLLPRKRNGGIARATNDALAAARGEVIAFFDHDDLLEPVALEVMLRARRATGARLLYSDEDKVECSGALCEPHFKPDFNYRFLLDINYICHFVMVDAEVLREVGGLDPELDGAQDHDLLLRLCERLTPGEIHHVAEVLYHWRKSASSTAAAGAQAKPKAVAAGEAAVQGHLRRRGLPARVKSRGGLTCYQVEWQFPAKARKAAGVSILIPFRDHIGMTQECVEAIRKYTKDVPYEIILLDNWSSSLEAEAFITAQANMPDTKVIRIAEPFNYSRINNIGVRAAEREYLLFLNNDVFVNEPFWLRRMLDECLAAPKLGAVGAKLLYPNGTVQHAGVVLGVGGVADHAFRGLAGSAPGYMTHAMTAQEVAAVTAACMLVRKEAFEEVGGFDEESLKVAFNDVDLCVKLSKSGWKLVYMPDAVAEHRESISRGDDFNDEKLARFMWENEVMKQRYADALPFDPYYNRHFSREGGVYRELRLLRPEDA</sequence>
<dbReference type="EMBL" id="JACHFJ010000008">
    <property type="protein sequence ID" value="MBB5373623.1"/>
    <property type="molecule type" value="Genomic_DNA"/>
</dbReference>
<evidence type="ECO:0000313" key="3">
    <source>
        <dbReference type="Proteomes" id="UP000553706"/>
    </source>
</evidence>
<dbReference type="PANTHER" id="PTHR43179">
    <property type="entry name" value="RHAMNOSYLTRANSFERASE WBBL"/>
    <property type="match status" value="1"/>
</dbReference>
<dbReference type="AlphaFoldDB" id="A0A840VCR9"/>
<keyword evidence="2" id="KW-0808">Transferase</keyword>
<dbReference type="Proteomes" id="UP000553706">
    <property type="component" value="Unassembled WGS sequence"/>
</dbReference>
<dbReference type="SUPFAM" id="SSF53448">
    <property type="entry name" value="Nucleotide-diphospho-sugar transferases"/>
    <property type="match status" value="2"/>
</dbReference>
<feature type="domain" description="Glycosyltransferase 2-like" evidence="1">
    <location>
        <begin position="302"/>
        <end position="423"/>
    </location>
</feature>
<name>A0A840VCR9_9PROT</name>
<evidence type="ECO:0000313" key="2">
    <source>
        <dbReference type="EMBL" id="MBB5373623.1"/>
    </source>
</evidence>
<dbReference type="InterPro" id="IPR001173">
    <property type="entry name" value="Glyco_trans_2-like"/>
</dbReference>